<evidence type="ECO:0000256" key="1">
    <source>
        <dbReference type="ARBA" id="ARBA00007613"/>
    </source>
</evidence>
<keyword evidence="4" id="KW-1185">Reference proteome</keyword>
<keyword evidence="2" id="KW-0732">Signal</keyword>
<comment type="caution">
    <text evidence="3">The sequence shown here is derived from an EMBL/GenBank/DDBJ whole genome shotgun (WGS) entry which is preliminary data.</text>
</comment>
<dbReference type="NCBIfam" id="TIGR01845">
    <property type="entry name" value="outer_NodT"/>
    <property type="match status" value="1"/>
</dbReference>
<keyword evidence="2" id="KW-0564">Palmitate</keyword>
<reference evidence="3 4" key="1">
    <citation type="submission" date="2023-06" db="EMBL/GenBank/DDBJ databases">
        <title>Draft genome sequence of Novosphingobium sp. strain IK01.</title>
        <authorList>
            <person name="Hatamoto M."/>
            <person name="Ikarashi T."/>
            <person name="Yamaguchi T."/>
        </authorList>
    </citation>
    <scope>NUCLEOTIDE SEQUENCE [LARGE SCALE GENOMIC DNA]</scope>
    <source>
        <strain evidence="3 4">IK01</strain>
    </source>
</reference>
<sequence>MIKHSKTLALLAPGLLLAGCNMAPHYVRPDLPVAPSVSSGIGQGADTQAQASDAAPMAWKDYFTDARLRAVIGLSLENNRDLRVAVAHIAQARARYKVQGADLFPTISAGASGDIAQVPSGLSGLTGGSGGSAGGPANSTRYNLYRGQLGVSAWEIDLFGRVRNLTQAAQEEYFASIDNRAAAQVSLVSEVANAWLQLAADREQLAIARDTHAAFAQTLEITQDRAKMGVASDLDLQQARTSFEQARADIARLTTTVAQDRNALDLLVGTPVGDAMLPEGLDTTEATIGQLPGGLASSVLLKRPDVSSAEHDLRSANANIGAARAAFFPQISLTAAVGTMSMGFANLFRDGSLNWSASPSATLPIFDMGKNINNLRYAKATRDAMVATYEKAIQTAFRETADALARRETIGTQLDAQQKREGAAHSALTIAQARYKEGVDPFLTTLDSERTYYAARQDLVSVRLERQTNAVELFRALGGGV</sequence>
<keyword evidence="2" id="KW-0812">Transmembrane</keyword>
<name>A0ABQ6P5R9_9SPHN</name>
<gene>
    <name evidence="3" type="primary">oprM_1</name>
    <name evidence="3" type="ORF">NUTIK01_04740</name>
</gene>
<keyword evidence="2" id="KW-1134">Transmembrane beta strand</keyword>
<evidence type="ECO:0000313" key="3">
    <source>
        <dbReference type="EMBL" id="GMM59697.1"/>
    </source>
</evidence>
<dbReference type="PANTHER" id="PTHR30203">
    <property type="entry name" value="OUTER MEMBRANE CATION EFFLUX PROTEIN"/>
    <property type="match status" value="1"/>
</dbReference>
<accession>A0ABQ6P5R9</accession>
<feature type="signal peptide" evidence="2">
    <location>
        <begin position="1"/>
        <end position="23"/>
    </location>
</feature>
<dbReference type="InterPro" id="IPR003423">
    <property type="entry name" value="OMP_efflux"/>
</dbReference>
<dbReference type="SUPFAM" id="SSF56954">
    <property type="entry name" value="Outer membrane efflux proteins (OEP)"/>
    <property type="match status" value="1"/>
</dbReference>
<dbReference type="PANTHER" id="PTHR30203:SF32">
    <property type="entry name" value="CATION EFFLUX SYSTEM PROTEIN CUSC"/>
    <property type="match status" value="1"/>
</dbReference>
<comment type="similarity">
    <text evidence="1 2">Belongs to the outer membrane factor (OMF) (TC 1.B.17) family.</text>
</comment>
<dbReference type="EMBL" id="BTFW01000001">
    <property type="protein sequence ID" value="GMM59697.1"/>
    <property type="molecule type" value="Genomic_DNA"/>
</dbReference>
<dbReference type="Gene3D" id="2.20.200.10">
    <property type="entry name" value="Outer membrane efflux proteins (OEP)"/>
    <property type="match status" value="1"/>
</dbReference>
<organism evidence="3 4">
    <name type="scientific">Novosphingobium pituita</name>
    <dbReference type="NCBI Taxonomy" id="3056842"/>
    <lineage>
        <taxon>Bacteria</taxon>
        <taxon>Pseudomonadati</taxon>
        <taxon>Pseudomonadota</taxon>
        <taxon>Alphaproteobacteria</taxon>
        <taxon>Sphingomonadales</taxon>
        <taxon>Sphingomonadaceae</taxon>
        <taxon>Novosphingobium</taxon>
    </lineage>
</organism>
<dbReference type="Pfam" id="PF02321">
    <property type="entry name" value="OEP"/>
    <property type="match status" value="2"/>
</dbReference>
<dbReference type="InterPro" id="IPR010131">
    <property type="entry name" value="MdtP/NodT-like"/>
</dbReference>
<proteinExistence type="inferred from homology"/>
<evidence type="ECO:0000256" key="2">
    <source>
        <dbReference type="RuleBase" id="RU362097"/>
    </source>
</evidence>
<dbReference type="Gene3D" id="1.20.1600.10">
    <property type="entry name" value="Outer membrane efflux proteins (OEP)"/>
    <property type="match status" value="1"/>
</dbReference>
<feature type="chain" id="PRO_5045009371" evidence="2">
    <location>
        <begin position="24"/>
        <end position="481"/>
    </location>
</feature>
<comment type="subcellular location">
    <subcellularLocation>
        <location evidence="2">Cell membrane</location>
        <topology evidence="2">Lipid-anchor</topology>
    </subcellularLocation>
</comment>
<keyword evidence="2" id="KW-0449">Lipoprotein</keyword>
<protein>
    <submittedName>
        <fullName evidence="3">Multidrug efflux RND transporter outer membrane channel subunit OprM</fullName>
    </submittedName>
</protein>
<keyword evidence="2" id="KW-0472">Membrane</keyword>
<evidence type="ECO:0000313" key="4">
    <source>
        <dbReference type="Proteomes" id="UP001187221"/>
    </source>
</evidence>
<dbReference type="Proteomes" id="UP001187221">
    <property type="component" value="Unassembled WGS sequence"/>
</dbReference>
<dbReference type="PROSITE" id="PS51257">
    <property type="entry name" value="PROKAR_LIPOPROTEIN"/>
    <property type="match status" value="1"/>
</dbReference>